<dbReference type="AlphaFoldDB" id="A0A6C0HYX7"/>
<accession>A0A6C0HYX7</accession>
<name>A0A6C0HYX7_9ZZZZ</name>
<organism evidence="1">
    <name type="scientific">viral metagenome</name>
    <dbReference type="NCBI Taxonomy" id="1070528"/>
    <lineage>
        <taxon>unclassified sequences</taxon>
        <taxon>metagenomes</taxon>
        <taxon>organismal metagenomes</taxon>
    </lineage>
</organism>
<evidence type="ECO:0000313" key="1">
    <source>
        <dbReference type="EMBL" id="QHT85367.1"/>
    </source>
</evidence>
<dbReference type="EMBL" id="MN740041">
    <property type="protein sequence ID" value="QHT85367.1"/>
    <property type="molecule type" value="Genomic_DNA"/>
</dbReference>
<evidence type="ECO:0008006" key="2">
    <source>
        <dbReference type="Google" id="ProtNLM"/>
    </source>
</evidence>
<reference evidence="1" key="1">
    <citation type="journal article" date="2020" name="Nature">
        <title>Giant virus diversity and host interactions through global metagenomics.</title>
        <authorList>
            <person name="Schulz F."/>
            <person name="Roux S."/>
            <person name="Paez-Espino D."/>
            <person name="Jungbluth S."/>
            <person name="Walsh D.A."/>
            <person name="Denef V.J."/>
            <person name="McMahon K.D."/>
            <person name="Konstantinidis K.T."/>
            <person name="Eloe-Fadrosh E.A."/>
            <person name="Kyrpides N.C."/>
            <person name="Woyke T."/>
        </authorList>
    </citation>
    <scope>NUCLEOTIDE SEQUENCE</scope>
    <source>
        <strain evidence="1">GVMAG-M-3300023184-17</strain>
    </source>
</reference>
<sequence>MKVVIWGFPLHSHTHSYIHYGWYKGFKHLGYDTYWFDDTNYPSNFDYSDCLFLTEGYAENNIPIVASSIYIVHIARDPKKYIGKVKRFVEIRYLVDSIQDCNYHYTLDKSKCTKISDCTYYEKLTNNGGIARFHASPEPMEYECIYTCWATDLLPHEIVEEVIYQEREKKMYWFGSANPNSCKEIKRFEEACTQNGIEFIVNNPWTNPKSFEEVQRYTTKSLLAPDLRSSGDPNKIAMGESGTCHKQIGYIACRLFKSISYGHLGVTNSKHAYELLEKKVVYHDDEYRLFYAAIQQKDNYTLIQQQMALVREKHTYLNRIQDLLHVLGSSVELIV</sequence>
<protein>
    <recommendedName>
        <fullName evidence="2">Glycosyltransferase</fullName>
    </recommendedName>
</protein>
<proteinExistence type="predicted"/>